<evidence type="ECO:0000256" key="2">
    <source>
        <dbReference type="ARBA" id="ARBA00022723"/>
    </source>
</evidence>
<evidence type="ECO:0000256" key="6">
    <source>
        <dbReference type="ARBA" id="ARBA00023118"/>
    </source>
</evidence>
<name>A0A7D5NK49_9GAMM</name>
<dbReference type="GO" id="GO:0051607">
    <property type="term" value="P:defense response to virus"/>
    <property type="evidence" value="ECO:0007669"/>
    <property type="project" value="UniProtKB-KW"/>
</dbReference>
<protein>
    <submittedName>
        <fullName evidence="10">Uncharacterized protein</fullName>
    </submittedName>
</protein>
<keyword evidence="2" id="KW-0479">Metal-binding</keyword>
<gene>
    <name evidence="10" type="ORF">SYMBAF_03595</name>
</gene>
<reference evidence="10 11" key="1">
    <citation type="journal article" date="2014" name="Genome Announc.">
        <title>Whole-Genome Sequence of Serratia symbiotica Strain CWBI-2.3T, a Free-Living Symbiont of the Black Bean Aphid Aphis fabae.</title>
        <authorList>
            <person name="Foray V."/>
            <person name="Grigorescu A.S."/>
            <person name="Sabri A."/>
            <person name="Haubruge E."/>
            <person name="Lognay G."/>
            <person name="Francis F."/>
            <person name="Fauconnier M.L."/>
            <person name="Hance T."/>
            <person name="Thonart P."/>
        </authorList>
    </citation>
    <scope>NUCLEOTIDE SEQUENCE [LARGE SCALE GENOMIC DNA]</scope>
    <source>
        <strain evidence="10">CWBI-2.3</strain>
    </source>
</reference>
<evidence type="ECO:0000256" key="3">
    <source>
        <dbReference type="ARBA" id="ARBA00022759"/>
    </source>
</evidence>
<evidence type="ECO:0000256" key="8">
    <source>
        <dbReference type="ARBA" id="ARBA00023211"/>
    </source>
</evidence>
<evidence type="ECO:0000313" key="10">
    <source>
        <dbReference type="EMBL" id="QLH62211.1"/>
    </source>
</evidence>
<dbReference type="InterPro" id="IPR042206">
    <property type="entry name" value="CRISPR-assoc_Cas1_C"/>
</dbReference>
<dbReference type="GeneID" id="93735603"/>
<keyword evidence="7" id="KW-0238">DNA-binding</keyword>
<dbReference type="EMBL" id="CP050855">
    <property type="protein sequence ID" value="QLH62211.1"/>
    <property type="molecule type" value="Genomic_DNA"/>
</dbReference>
<dbReference type="GO" id="GO:0004519">
    <property type="term" value="F:endonuclease activity"/>
    <property type="evidence" value="ECO:0007669"/>
    <property type="project" value="UniProtKB-KW"/>
</dbReference>
<evidence type="ECO:0000256" key="1">
    <source>
        <dbReference type="ARBA" id="ARBA00022722"/>
    </source>
</evidence>
<evidence type="ECO:0000256" key="4">
    <source>
        <dbReference type="ARBA" id="ARBA00022801"/>
    </source>
</evidence>
<keyword evidence="3" id="KW-0255">Endonuclease</keyword>
<sequence length="107" mass="12387">MSISPLFRWPNSVCHYTPIVDRLVLTLINRQQVKPNDFTTDILGGIAMKEDTRRLLLQSWQARKQEEITHPFLGEKVAVGLLPHVQAMLLAQHLRGDLAEYPPYFHR</sequence>
<evidence type="ECO:0000256" key="5">
    <source>
        <dbReference type="ARBA" id="ARBA00022842"/>
    </source>
</evidence>
<dbReference type="Pfam" id="PF01867">
    <property type="entry name" value="Cas_Cas1"/>
    <property type="match status" value="1"/>
</dbReference>
<evidence type="ECO:0000256" key="7">
    <source>
        <dbReference type="ARBA" id="ARBA00023125"/>
    </source>
</evidence>
<dbReference type="Proteomes" id="UP000042738">
    <property type="component" value="Chromosome"/>
</dbReference>
<keyword evidence="6" id="KW-0051">Antiviral defense</keyword>
<accession>A0A7D5NK49</accession>
<dbReference type="GO" id="GO:0043571">
    <property type="term" value="P:maintenance of CRISPR repeat elements"/>
    <property type="evidence" value="ECO:0007669"/>
    <property type="project" value="InterPro"/>
</dbReference>
<dbReference type="PANTHER" id="PTHR34353">
    <property type="entry name" value="CRISPR-ASSOCIATED ENDONUCLEASE CAS1 1"/>
    <property type="match status" value="1"/>
</dbReference>
<comment type="subunit">
    <text evidence="9">Homodimer, forms a heterotetramer with a Cas2 homodimer.</text>
</comment>
<dbReference type="GO" id="GO:0046872">
    <property type="term" value="F:metal ion binding"/>
    <property type="evidence" value="ECO:0007669"/>
    <property type="project" value="UniProtKB-KW"/>
</dbReference>
<dbReference type="GO" id="GO:0003677">
    <property type="term" value="F:DNA binding"/>
    <property type="evidence" value="ECO:0007669"/>
    <property type="project" value="UniProtKB-KW"/>
</dbReference>
<keyword evidence="5" id="KW-0460">Magnesium</keyword>
<proteinExistence type="predicted"/>
<keyword evidence="1" id="KW-0540">Nuclease</keyword>
<dbReference type="InterPro" id="IPR002729">
    <property type="entry name" value="CRISPR-assoc_Cas1"/>
</dbReference>
<evidence type="ECO:0000313" key="11">
    <source>
        <dbReference type="Proteomes" id="UP000042738"/>
    </source>
</evidence>
<keyword evidence="8" id="KW-0464">Manganese</keyword>
<dbReference type="AlphaFoldDB" id="A0A7D5NK49"/>
<dbReference type="InterPro" id="IPR050646">
    <property type="entry name" value="Cas1"/>
</dbReference>
<keyword evidence="4" id="KW-0378">Hydrolase</keyword>
<evidence type="ECO:0000256" key="9">
    <source>
        <dbReference type="ARBA" id="ARBA00038592"/>
    </source>
</evidence>
<dbReference type="RefSeq" id="WP_082026816.1">
    <property type="nucleotide sequence ID" value="NZ_CP050855.1"/>
</dbReference>
<dbReference type="PANTHER" id="PTHR34353:SF2">
    <property type="entry name" value="CRISPR-ASSOCIATED ENDONUCLEASE CAS1 1"/>
    <property type="match status" value="1"/>
</dbReference>
<dbReference type="Gene3D" id="1.20.120.920">
    <property type="entry name" value="CRISPR-associated endonuclease Cas1, C-terminal domain"/>
    <property type="match status" value="1"/>
</dbReference>
<organism evidence="10 11">
    <name type="scientific">Serratia symbiotica</name>
    <dbReference type="NCBI Taxonomy" id="138074"/>
    <lineage>
        <taxon>Bacteria</taxon>
        <taxon>Pseudomonadati</taxon>
        <taxon>Pseudomonadota</taxon>
        <taxon>Gammaproteobacteria</taxon>
        <taxon>Enterobacterales</taxon>
        <taxon>Yersiniaceae</taxon>
        <taxon>Serratia</taxon>
    </lineage>
</organism>
<dbReference type="GO" id="GO:0016787">
    <property type="term" value="F:hydrolase activity"/>
    <property type="evidence" value="ECO:0007669"/>
    <property type="project" value="UniProtKB-KW"/>
</dbReference>